<dbReference type="SUPFAM" id="SSF53807">
    <property type="entry name" value="Helical backbone' metal receptor"/>
    <property type="match status" value="1"/>
</dbReference>
<sequence length="368" mass="38564">MTSLAMKFAGVAAGVAAAVALTACGSGDDASDGITIVASTNVWGDVAKSVAGPDVKVESLISDPTADPHSYEVTAVQAATLTDADLVVYNGGHYDEFVEKIVGGKGKRTVNAVEIGQGDDHDHGTQPTTPADGHGDEPRPTAPADDHGHDHGDEAQPTAPADDHGHDHGDEAQPTAPADDHGGAGTPASPGHDHDHGNEHIWYDVHVVGAVAEHIAEELGEIDPDRKQDYADRAAAFTARLAGIEAITDRIAAEHPDQPVLQTEPLATYLLLAAKAQDRTPHEFQEAIEQGTDPSPAAVAAVRQLIEGKQVRALIYNIQTEDKTTEDVRALAEAADIPVVEVTETLPEGVDYIQWQTANAEALAEALR</sequence>
<dbReference type="GO" id="GO:0030313">
    <property type="term" value="C:cell envelope"/>
    <property type="evidence" value="ECO:0007669"/>
    <property type="project" value="UniProtKB-SubCell"/>
</dbReference>
<dbReference type="EMBL" id="QNRE01000011">
    <property type="protein sequence ID" value="RBO87404.1"/>
    <property type="molecule type" value="Genomic_DNA"/>
</dbReference>
<dbReference type="RefSeq" id="WP_411719988.1">
    <property type="nucleotide sequence ID" value="NZ_QNRE01000011.1"/>
</dbReference>
<dbReference type="AlphaFoldDB" id="A0A366DDB0"/>
<proteinExistence type="inferred from homology"/>
<keyword evidence="4 7" id="KW-0732">Signal</keyword>
<feature type="region of interest" description="Disordered" evidence="6">
    <location>
        <begin position="116"/>
        <end position="198"/>
    </location>
</feature>
<organism evidence="8 9">
    <name type="scientific">Nocardia puris</name>
    <dbReference type="NCBI Taxonomy" id="208602"/>
    <lineage>
        <taxon>Bacteria</taxon>
        <taxon>Bacillati</taxon>
        <taxon>Actinomycetota</taxon>
        <taxon>Actinomycetes</taxon>
        <taxon>Mycobacteriales</taxon>
        <taxon>Nocardiaceae</taxon>
        <taxon>Nocardia</taxon>
    </lineage>
</organism>
<dbReference type="GO" id="GO:0046872">
    <property type="term" value="F:metal ion binding"/>
    <property type="evidence" value="ECO:0007669"/>
    <property type="project" value="UniProtKB-KW"/>
</dbReference>
<reference evidence="8 9" key="1">
    <citation type="submission" date="2018-06" db="EMBL/GenBank/DDBJ databases">
        <title>Genomic Encyclopedia of Type Strains, Phase IV (KMG-IV): sequencing the most valuable type-strain genomes for metagenomic binning, comparative biology and taxonomic classification.</title>
        <authorList>
            <person name="Goeker M."/>
        </authorList>
    </citation>
    <scope>NUCLEOTIDE SEQUENCE [LARGE SCALE GENOMIC DNA]</scope>
    <source>
        <strain evidence="8 9">DSM 44599</strain>
    </source>
</reference>
<evidence type="ECO:0000256" key="5">
    <source>
        <dbReference type="RuleBase" id="RU003512"/>
    </source>
</evidence>
<evidence type="ECO:0000313" key="8">
    <source>
        <dbReference type="EMBL" id="RBO87404.1"/>
    </source>
</evidence>
<dbReference type="PANTHER" id="PTHR42953:SF1">
    <property type="entry name" value="METAL-BINDING PROTEIN HI_0362-RELATED"/>
    <property type="match status" value="1"/>
</dbReference>
<dbReference type="PROSITE" id="PS51257">
    <property type="entry name" value="PROKAR_LIPOPROTEIN"/>
    <property type="match status" value="1"/>
</dbReference>
<evidence type="ECO:0000256" key="3">
    <source>
        <dbReference type="ARBA" id="ARBA00022723"/>
    </source>
</evidence>
<feature type="compositionally biased region" description="Basic and acidic residues" evidence="6">
    <location>
        <begin position="161"/>
        <end position="171"/>
    </location>
</feature>
<dbReference type="GO" id="GO:0007155">
    <property type="term" value="P:cell adhesion"/>
    <property type="evidence" value="ECO:0007669"/>
    <property type="project" value="InterPro"/>
</dbReference>
<evidence type="ECO:0000256" key="1">
    <source>
        <dbReference type="ARBA" id="ARBA00004196"/>
    </source>
</evidence>
<dbReference type="InterPro" id="IPR006128">
    <property type="entry name" value="Lipoprotein_PsaA-like"/>
</dbReference>
<dbReference type="STRING" id="1210090.GCA_001613185_01553"/>
<comment type="similarity">
    <text evidence="5">Belongs to the bacterial solute-binding protein 9 family.</text>
</comment>
<keyword evidence="9" id="KW-1185">Reference proteome</keyword>
<dbReference type="Pfam" id="PF01297">
    <property type="entry name" value="ZnuA"/>
    <property type="match status" value="1"/>
</dbReference>
<dbReference type="GO" id="GO:0030001">
    <property type="term" value="P:metal ion transport"/>
    <property type="evidence" value="ECO:0007669"/>
    <property type="project" value="InterPro"/>
</dbReference>
<dbReference type="PRINTS" id="PR00690">
    <property type="entry name" value="ADHESNFAMILY"/>
</dbReference>
<accession>A0A366DDB0</accession>
<dbReference type="InterPro" id="IPR050492">
    <property type="entry name" value="Bact_metal-bind_prot9"/>
</dbReference>
<protein>
    <submittedName>
        <fullName evidence="8">Zinc/manganese transport system substrate-binding protein</fullName>
    </submittedName>
</protein>
<dbReference type="Gene3D" id="3.40.50.1980">
    <property type="entry name" value="Nitrogenase molybdenum iron protein domain"/>
    <property type="match status" value="2"/>
</dbReference>
<feature type="chain" id="PRO_5038602463" evidence="7">
    <location>
        <begin position="18"/>
        <end position="368"/>
    </location>
</feature>
<keyword evidence="3" id="KW-0479">Metal-binding</keyword>
<comment type="subcellular location">
    <subcellularLocation>
        <location evidence="1">Cell envelope</location>
    </subcellularLocation>
</comment>
<feature type="signal peptide" evidence="7">
    <location>
        <begin position="1"/>
        <end position="17"/>
    </location>
</feature>
<dbReference type="PANTHER" id="PTHR42953">
    <property type="entry name" value="HIGH-AFFINITY ZINC UPTAKE SYSTEM PROTEIN ZNUA-RELATED"/>
    <property type="match status" value="1"/>
</dbReference>
<evidence type="ECO:0000256" key="7">
    <source>
        <dbReference type="SAM" id="SignalP"/>
    </source>
</evidence>
<dbReference type="InterPro" id="IPR006127">
    <property type="entry name" value="ZnuA-like"/>
</dbReference>
<dbReference type="Proteomes" id="UP000252586">
    <property type="component" value="Unassembled WGS sequence"/>
</dbReference>
<keyword evidence="2 5" id="KW-0813">Transport</keyword>
<evidence type="ECO:0000313" key="9">
    <source>
        <dbReference type="Proteomes" id="UP000252586"/>
    </source>
</evidence>
<evidence type="ECO:0000256" key="2">
    <source>
        <dbReference type="ARBA" id="ARBA00022448"/>
    </source>
</evidence>
<evidence type="ECO:0000256" key="6">
    <source>
        <dbReference type="SAM" id="MobiDB-lite"/>
    </source>
</evidence>
<evidence type="ECO:0000256" key="4">
    <source>
        <dbReference type="ARBA" id="ARBA00022729"/>
    </source>
</evidence>
<feature type="compositionally biased region" description="Basic and acidic residues" evidence="6">
    <location>
        <begin position="133"/>
        <end position="154"/>
    </location>
</feature>
<comment type="caution">
    <text evidence="8">The sequence shown here is derived from an EMBL/GenBank/DDBJ whole genome shotgun (WGS) entry which is preliminary data.</text>
</comment>
<name>A0A366DDB0_9NOCA</name>
<gene>
    <name evidence="8" type="ORF">DFR74_111110</name>
</gene>